<dbReference type="STRING" id="1391653.AKJ08_1281"/>
<feature type="region of interest" description="Disordered" evidence="1">
    <location>
        <begin position="290"/>
        <end position="315"/>
    </location>
</feature>
<evidence type="ECO:0000256" key="1">
    <source>
        <dbReference type="SAM" id="MobiDB-lite"/>
    </source>
</evidence>
<sequence>MEMPKPARLWFAILALALAGACSKLPQGVEVVTGLEIEASDEMLAPLGLSRAEIIDRLRTGIEGSGRLAIREAVPKGYEGRTWRARIEILRVRVVPSGNADGLSLADVALRMNLTSSGGDLLRGDGRGHEDLPPGASARRQDVLRRSFDAAVGQAVRQLGVALEAASKTDEELVAALQSPDADRRDFAMRQLGERKSRLAIPALVERLRADERPLQLQAVGALVAIGDQAAAPALIDTSAQRDPGFVVQVIYALGELGGHDAEAYLFTVSTGHPDEAVRGAAAEALENLHSRQNLGRTGAQADADRDPSRKPVGH</sequence>
<protein>
    <recommendedName>
        <fullName evidence="4">HEAT repeat domain-containing protein</fullName>
    </recommendedName>
</protein>
<keyword evidence="3" id="KW-1185">Reference proteome</keyword>
<evidence type="ECO:0000313" key="2">
    <source>
        <dbReference type="EMBL" id="AKU90894.1"/>
    </source>
</evidence>
<dbReference type="InterPro" id="IPR016024">
    <property type="entry name" value="ARM-type_fold"/>
</dbReference>
<dbReference type="Gene3D" id="1.25.10.10">
    <property type="entry name" value="Leucine-rich Repeat Variant"/>
    <property type="match status" value="1"/>
</dbReference>
<dbReference type="PROSITE" id="PS51257">
    <property type="entry name" value="PROKAR_LIPOPROTEIN"/>
    <property type="match status" value="1"/>
</dbReference>
<evidence type="ECO:0000313" key="3">
    <source>
        <dbReference type="Proteomes" id="UP000055590"/>
    </source>
</evidence>
<dbReference type="AlphaFoldDB" id="A0A0K1PCP9"/>
<accession>A0A0K1PCP9</accession>
<name>A0A0K1PCP9_9BACT</name>
<evidence type="ECO:0008006" key="4">
    <source>
        <dbReference type="Google" id="ProtNLM"/>
    </source>
</evidence>
<dbReference type="KEGG" id="vin:AKJ08_1281"/>
<dbReference type="InterPro" id="IPR011989">
    <property type="entry name" value="ARM-like"/>
</dbReference>
<proteinExistence type="predicted"/>
<reference evidence="2 3" key="1">
    <citation type="submission" date="2015-08" db="EMBL/GenBank/DDBJ databases">
        <authorList>
            <person name="Babu N.S."/>
            <person name="Beckwith C.J."/>
            <person name="Beseler K.G."/>
            <person name="Brison A."/>
            <person name="Carone J.V."/>
            <person name="Caskin T.P."/>
            <person name="Diamond M."/>
            <person name="Durham M.E."/>
            <person name="Foxe J.M."/>
            <person name="Go M."/>
            <person name="Henderson B.A."/>
            <person name="Jones I.B."/>
            <person name="McGettigan J.A."/>
            <person name="Micheletti S.J."/>
            <person name="Nasrallah M.E."/>
            <person name="Ortiz D."/>
            <person name="Piller C.R."/>
            <person name="Privatt S.R."/>
            <person name="Schneider S.L."/>
            <person name="Sharp S."/>
            <person name="Smith T.C."/>
            <person name="Stanton J.D."/>
            <person name="Ullery H.E."/>
            <person name="Wilson R.J."/>
            <person name="Serrano M.G."/>
            <person name="Buck G."/>
            <person name="Lee V."/>
            <person name="Wang Y."/>
            <person name="Carvalho R."/>
            <person name="Voegtly L."/>
            <person name="Shi R."/>
            <person name="Duckworth R."/>
            <person name="Johnson A."/>
            <person name="Loviza R."/>
            <person name="Walstead R."/>
            <person name="Shah Z."/>
            <person name="Kiflezghi M."/>
            <person name="Wade K."/>
            <person name="Ball S.L."/>
            <person name="Bradley K.W."/>
            <person name="Asai D.J."/>
            <person name="Bowman C.A."/>
            <person name="Russell D.A."/>
            <person name="Pope W.H."/>
            <person name="Jacobs-Sera D."/>
            <person name="Hendrix R.W."/>
            <person name="Hatfull G.F."/>
        </authorList>
    </citation>
    <scope>NUCLEOTIDE SEQUENCE [LARGE SCALE GENOMIC DNA]</scope>
    <source>
        <strain evidence="2 3">DSM 27710</strain>
    </source>
</reference>
<dbReference type="SUPFAM" id="SSF48371">
    <property type="entry name" value="ARM repeat"/>
    <property type="match status" value="1"/>
</dbReference>
<dbReference type="EMBL" id="CP012332">
    <property type="protein sequence ID" value="AKU90894.1"/>
    <property type="molecule type" value="Genomic_DNA"/>
</dbReference>
<feature type="compositionally biased region" description="Basic and acidic residues" evidence="1">
    <location>
        <begin position="303"/>
        <end position="315"/>
    </location>
</feature>
<dbReference type="OrthoDB" id="5492062at2"/>
<dbReference type="Pfam" id="PF13646">
    <property type="entry name" value="HEAT_2"/>
    <property type="match status" value="1"/>
</dbReference>
<organism evidence="2 3">
    <name type="scientific">Vulgatibacter incomptus</name>
    <dbReference type="NCBI Taxonomy" id="1391653"/>
    <lineage>
        <taxon>Bacteria</taxon>
        <taxon>Pseudomonadati</taxon>
        <taxon>Myxococcota</taxon>
        <taxon>Myxococcia</taxon>
        <taxon>Myxococcales</taxon>
        <taxon>Cystobacterineae</taxon>
        <taxon>Vulgatibacteraceae</taxon>
        <taxon>Vulgatibacter</taxon>
    </lineage>
</organism>
<dbReference type="Proteomes" id="UP000055590">
    <property type="component" value="Chromosome"/>
</dbReference>
<gene>
    <name evidence="2" type="ORF">AKJ08_1281</name>
</gene>